<dbReference type="GO" id="GO:0022857">
    <property type="term" value="F:transmembrane transporter activity"/>
    <property type="evidence" value="ECO:0007669"/>
    <property type="project" value="InterPro"/>
</dbReference>
<dbReference type="Pfam" id="PF07690">
    <property type="entry name" value="MFS_1"/>
    <property type="match status" value="1"/>
</dbReference>
<dbReference type="EMBL" id="JAPDPI010000022">
    <property type="protein sequence ID" value="MCW3806329.1"/>
    <property type="molecule type" value="Genomic_DNA"/>
</dbReference>
<keyword evidence="4 7" id="KW-0812">Transmembrane</keyword>
<feature type="transmembrane region" description="Helical" evidence="7">
    <location>
        <begin position="354"/>
        <end position="373"/>
    </location>
</feature>
<evidence type="ECO:0000256" key="2">
    <source>
        <dbReference type="ARBA" id="ARBA00022448"/>
    </source>
</evidence>
<dbReference type="GO" id="GO:0005886">
    <property type="term" value="C:plasma membrane"/>
    <property type="evidence" value="ECO:0007669"/>
    <property type="project" value="UniProtKB-SubCell"/>
</dbReference>
<dbReference type="Gene3D" id="1.20.1250.20">
    <property type="entry name" value="MFS general substrate transporter like domains"/>
    <property type="match status" value="1"/>
</dbReference>
<comment type="caution">
    <text evidence="8">The sequence shown here is derived from an EMBL/GenBank/DDBJ whole genome shotgun (WGS) entry which is preliminary data.</text>
</comment>
<dbReference type="InterPro" id="IPR011701">
    <property type="entry name" value="MFS"/>
</dbReference>
<evidence type="ECO:0000256" key="6">
    <source>
        <dbReference type="ARBA" id="ARBA00023136"/>
    </source>
</evidence>
<dbReference type="Proteomes" id="UP001207408">
    <property type="component" value="Unassembled WGS sequence"/>
</dbReference>
<evidence type="ECO:0000256" key="7">
    <source>
        <dbReference type="SAM" id="Phobius"/>
    </source>
</evidence>
<evidence type="ECO:0000313" key="9">
    <source>
        <dbReference type="Proteomes" id="UP001207408"/>
    </source>
</evidence>
<accession>A0AAE3MEH8</accession>
<evidence type="ECO:0000256" key="1">
    <source>
        <dbReference type="ARBA" id="ARBA00004651"/>
    </source>
</evidence>
<keyword evidence="3" id="KW-1003">Cell membrane</keyword>
<comment type="subcellular location">
    <subcellularLocation>
        <location evidence="1">Cell membrane</location>
        <topology evidence="1">Multi-pass membrane protein</topology>
    </subcellularLocation>
</comment>
<reference evidence="8" key="1">
    <citation type="submission" date="2022-10" db="EMBL/GenBank/DDBJ databases">
        <authorList>
            <person name="Yu W.X."/>
        </authorList>
    </citation>
    <scope>NUCLEOTIDE SEQUENCE</scope>
    <source>
        <strain evidence="8">D04</strain>
    </source>
</reference>
<dbReference type="InterPro" id="IPR036259">
    <property type="entry name" value="MFS_trans_sf"/>
</dbReference>
<keyword evidence="9" id="KW-1185">Reference proteome</keyword>
<organism evidence="8 9">
    <name type="scientific">Plebeiibacterium marinum</name>
    <dbReference type="NCBI Taxonomy" id="2992111"/>
    <lineage>
        <taxon>Bacteria</taxon>
        <taxon>Pseudomonadati</taxon>
        <taxon>Bacteroidota</taxon>
        <taxon>Bacteroidia</taxon>
        <taxon>Marinilabiliales</taxon>
        <taxon>Marinilabiliaceae</taxon>
        <taxon>Plebeiibacterium</taxon>
    </lineage>
</organism>
<keyword evidence="2" id="KW-0813">Transport</keyword>
<feature type="transmembrane region" description="Helical" evidence="7">
    <location>
        <begin position="86"/>
        <end position="113"/>
    </location>
</feature>
<evidence type="ECO:0000256" key="4">
    <source>
        <dbReference type="ARBA" id="ARBA00022692"/>
    </source>
</evidence>
<name>A0AAE3MEH8_9BACT</name>
<feature type="transmembrane region" description="Helical" evidence="7">
    <location>
        <begin position="228"/>
        <end position="252"/>
    </location>
</feature>
<feature type="transmembrane region" description="Helical" evidence="7">
    <location>
        <begin position="293"/>
        <end position="313"/>
    </location>
</feature>
<dbReference type="PANTHER" id="PTHR43266:SF2">
    <property type="entry name" value="MAJOR FACILITATOR SUPERFAMILY (MFS) PROFILE DOMAIN-CONTAINING PROTEIN"/>
    <property type="match status" value="1"/>
</dbReference>
<feature type="transmembrane region" description="Helical" evidence="7">
    <location>
        <begin position="134"/>
        <end position="160"/>
    </location>
</feature>
<feature type="transmembrane region" description="Helical" evidence="7">
    <location>
        <begin position="319"/>
        <end position="342"/>
    </location>
</feature>
<feature type="transmembrane region" description="Helical" evidence="7">
    <location>
        <begin position="385"/>
        <end position="404"/>
    </location>
</feature>
<dbReference type="CDD" id="cd06173">
    <property type="entry name" value="MFS_MefA_like"/>
    <property type="match status" value="1"/>
</dbReference>
<keyword evidence="6 7" id="KW-0472">Membrane</keyword>
<protein>
    <submittedName>
        <fullName evidence="8">MFS transporter</fullName>
    </submittedName>
</protein>
<feature type="transmembrane region" description="Helical" evidence="7">
    <location>
        <begin position="172"/>
        <end position="191"/>
    </location>
</feature>
<sequence>MEKSNRFKWFPLFSTNFAGVLNDNLLKTLIGFVCVVWIGGEHKATLVSAAAALLVLPYIFLSPLSGKLAKEHPKALIIQWAKFSEILIMVIAITGFFMQNVYVVLFAMFLMGLQSCLYSPSKYGIIRDIGGKELISFGTGAMEMITFVAVLLGTFFGGLLSDADQYFNNPKMGTIIIAACMMFLAIIGWITSMGIHPKESQPEDDSEDTLNPFLFPIRWFKWCKKIIGLNYIVLSLSVFWLIGSLIQMNLYIYCEEYLNLSNTATGTIMALVAIGIGAGCYAAGVISNHKVKTILVPIGGLGMIICMLIIYIFSPKVTVFTITIISFAFFAGLFKIPLNAFMQDRVKGRELGPVIAYNNQMVFVAILFSAGLFKLIEGTFNSKMVFLAVLVITVFITIIAFLKIPGAGKRKLH</sequence>
<dbReference type="RefSeq" id="WP_301199701.1">
    <property type="nucleotide sequence ID" value="NZ_JAPDPI010000022.1"/>
</dbReference>
<evidence type="ECO:0000313" key="8">
    <source>
        <dbReference type="EMBL" id="MCW3806329.1"/>
    </source>
</evidence>
<feature type="transmembrane region" description="Helical" evidence="7">
    <location>
        <begin position="264"/>
        <end position="286"/>
    </location>
</feature>
<evidence type="ECO:0000256" key="5">
    <source>
        <dbReference type="ARBA" id="ARBA00022989"/>
    </source>
</evidence>
<keyword evidence="5 7" id="KW-1133">Transmembrane helix</keyword>
<dbReference type="AlphaFoldDB" id="A0AAE3MEH8"/>
<proteinExistence type="predicted"/>
<dbReference type="SUPFAM" id="SSF103473">
    <property type="entry name" value="MFS general substrate transporter"/>
    <property type="match status" value="1"/>
</dbReference>
<feature type="transmembrane region" description="Helical" evidence="7">
    <location>
        <begin position="20"/>
        <end position="39"/>
    </location>
</feature>
<feature type="transmembrane region" description="Helical" evidence="7">
    <location>
        <begin position="46"/>
        <end position="66"/>
    </location>
</feature>
<gene>
    <name evidence="8" type="ORF">OM074_11895</name>
</gene>
<dbReference type="PANTHER" id="PTHR43266">
    <property type="entry name" value="MACROLIDE-EFFLUX PROTEIN"/>
    <property type="match status" value="1"/>
</dbReference>
<evidence type="ECO:0000256" key="3">
    <source>
        <dbReference type="ARBA" id="ARBA00022475"/>
    </source>
</evidence>